<name>A0AA36MLS4_9DINO</name>
<dbReference type="InterPro" id="IPR011990">
    <property type="entry name" value="TPR-like_helical_dom_sf"/>
</dbReference>
<keyword evidence="4" id="KW-1185">Reference proteome</keyword>
<evidence type="ECO:0000259" key="2">
    <source>
        <dbReference type="Pfam" id="PF20179"/>
    </source>
</evidence>
<organism evidence="3 4">
    <name type="scientific">Effrenium voratum</name>
    <dbReference type="NCBI Taxonomy" id="2562239"/>
    <lineage>
        <taxon>Eukaryota</taxon>
        <taxon>Sar</taxon>
        <taxon>Alveolata</taxon>
        <taxon>Dinophyceae</taxon>
        <taxon>Suessiales</taxon>
        <taxon>Symbiodiniaceae</taxon>
        <taxon>Effrenium</taxon>
    </lineage>
</organism>
<comment type="caution">
    <text evidence="3">The sequence shown here is derived from an EMBL/GenBank/DDBJ whole genome shotgun (WGS) entry which is preliminary data.</text>
</comment>
<dbReference type="SUPFAM" id="SSF48452">
    <property type="entry name" value="TPR-like"/>
    <property type="match status" value="3"/>
</dbReference>
<dbReference type="PANTHER" id="PTHR10098">
    <property type="entry name" value="RAPSYN-RELATED"/>
    <property type="match status" value="1"/>
</dbReference>
<dbReference type="InterPro" id="IPR046824">
    <property type="entry name" value="Mss51-like_C"/>
</dbReference>
<dbReference type="InterPro" id="IPR019734">
    <property type="entry name" value="TPR_rpt"/>
</dbReference>
<dbReference type="Pfam" id="PF20179">
    <property type="entry name" value="MSS51_C"/>
    <property type="match status" value="1"/>
</dbReference>
<reference evidence="3" key="1">
    <citation type="submission" date="2023-08" db="EMBL/GenBank/DDBJ databases">
        <authorList>
            <person name="Chen Y."/>
            <person name="Shah S."/>
            <person name="Dougan E. K."/>
            <person name="Thang M."/>
            <person name="Chan C."/>
        </authorList>
    </citation>
    <scope>NUCLEOTIDE SEQUENCE</scope>
</reference>
<dbReference type="Gene3D" id="1.25.40.10">
    <property type="entry name" value="Tetratricopeptide repeat domain"/>
    <property type="match status" value="3"/>
</dbReference>
<feature type="domain" description="Mitochondrial splicing suppressor 51-like C-terminal" evidence="2">
    <location>
        <begin position="1056"/>
        <end position="1190"/>
    </location>
</feature>
<dbReference type="Proteomes" id="UP001178507">
    <property type="component" value="Unassembled WGS sequence"/>
</dbReference>
<dbReference type="AlphaFoldDB" id="A0AA36MLS4"/>
<proteinExistence type="predicted"/>
<evidence type="ECO:0000313" key="3">
    <source>
        <dbReference type="EMBL" id="CAJ1377294.1"/>
    </source>
</evidence>
<dbReference type="SMART" id="SM00028">
    <property type="entry name" value="TPR"/>
    <property type="match status" value="6"/>
</dbReference>
<sequence length="1280" mass="135870">MRTAGGGTGSGHCGRRRLQGELGDLIGEAAARAASALAHLELGQLPEAVTLASQAPQDLAERGFRRDCAKALLAASRVFLEVGEQERAMQTALEAAAALRDVGDSTGEAFALLNEVASAYLARKEVDSALKVAAAGLRLLRAAEDLPGELVALKATAQIHLCRGDTEPTLRLLQEVISLSKDSGDAADETDAHVAVARVRVLRSEAEEALAAARAALGAAKTPLSEAKARLGLARVLEAKAADPRAAEASKAEAAQAAQQAAKLFASARYSAGQLAALKVAWALGAASAKEAAEAFRGGGDLQSCGEALLEAADGAAKDVENAQKALEIFRELNHTKLEAKALHKLSAAERARGQQSASIKAAVDVVALFQRRGDVKGQAEATCELAKVYMALGMLKDALSEVGEARLLFQKLKQVQLQEARVLLDVAIPAHMALNEAPKAVAVAEDAANICRSLGDKVGEADAFKACAKVCVQQGDTKSALQASRQAAAVLSRARLVKEEAEAYHLTANVHIIRLEPREAVSSAAQALSLLRRPGDEGDRADALITASYGHSMALEADGALGSAEEAVGLARRTCSTSRLKKALHALAEAQLLKGQYGEAMDTAEEALQVQNGDALLEAHLAGVSCYGRLGWSQSKKKGLRANPKEMLQKAKAASTALLASGNRRFEADARFLMAKVQLQAGNVDVAINEVLKAYNDYGTLKDGQGAGWSGLLYAACLLRAPAKMAGGYSALTCQDVEVPQYEAALHTALVAHSTFRRIGDEEGTEAALRAVSEIRAKKEGPQEGSLPKDTPRPRPLPPAFSTPPSALVTPYHELVGGRQIPQALACFDSGEWEKGLAKGRAALELGDQELAEGALLHGGLCVALAATGRFAEALQWCCRHSEQIADGLLKEVLLGLWAAPDFRPGDRVQIGSLGVQRLGVLGGLAEHGLWHVAVTGAPSTAASPGEATVQAPVAPEPAEPAEPAGAAVVREADMTLLSQRLSEEQRQHWRSVREEFPALLGERMSSGNEARWRRLFRAAGQADVSGEEDGLPLEQTFIATLHDLCLKYFDVHGEQAELLVDVLGCRAALELEKPNQQLKALLQVLPKSCRRLHVRMCGPEVAVDAQESHELEGRVLVLELRRGLYHDVYPDAKADLVVAMNAGMGVPQYMSMWKPTLDMLSTGRGLLAVTSYTPGELVREEQLLRSLSSFCIFSQEWQSTGTLQSPRVARGVDGHEVQLRRGDVLEPVDGETVRVTCGDALLYAGPNLTPGRNRNTGRLVLQLGVQRRAEKNLAAEAE</sequence>
<dbReference type="PANTHER" id="PTHR10098:SF108">
    <property type="entry name" value="TETRATRICOPEPTIDE REPEAT PROTEIN 28"/>
    <property type="match status" value="1"/>
</dbReference>
<accession>A0AA36MLS4</accession>
<gene>
    <name evidence="3" type="ORF">EVOR1521_LOCUS6131</name>
</gene>
<dbReference type="EMBL" id="CAUJNA010000452">
    <property type="protein sequence ID" value="CAJ1377294.1"/>
    <property type="molecule type" value="Genomic_DNA"/>
</dbReference>
<evidence type="ECO:0000256" key="1">
    <source>
        <dbReference type="SAM" id="MobiDB-lite"/>
    </source>
</evidence>
<evidence type="ECO:0000313" key="4">
    <source>
        <dbReference type="Proteomes" id="UP001178507"/>
    </source>
</evidence>
<feature type="region of interest" description="Disordered" evidence="1">
    <location>
        <begin position="779"/>
        <end position="807"/>
    </location>
</feature>
<protein>
    <recommendedName>
        <fullName evidence="2">Mitochondrial splicing suppressor 51-like C-terminal domain-containing protein</fullName>
    </recommendedName>
</protein>